<accession>A0A4P7A1I1</accession>
<dbReference type="Proteomes" id="UP000294292">
    <property type="component" value="Chromosome"/>
</dbReference>
<dbReference type="InterPro" id="IPR025736">
    <property type="entry name" value="PucR_C-HTH_dom"/>
</dbReference>
<dbReference type="Pfam" id="PF13556">
    <property type="entry name" value="HTH_30"/>
    <property type="match status" value="1"/>
</dbReference>
<protein>
    <recommendedName>
        <fullName evidence="5">Carbohydrate diacid regulator</fullName>
    </recommendedName>
</protein>
<dbReference type="InterPro" id="IPR042070">
    <property type="entry name" value="PucR_C-HTH_sf"/>
</dbReference>
<dbReference type="InterPro" id="IPR008599">
    <property type="entry name" value="Diacid_rec"/>
</dbReference>
<reference evidence="3 4" key="1">
    <citation type="submission" date="2019-03" db="EMBL/GenBank/DDBJ databases">
        <title>Complete genome sequence of Paenisporosarcina antarctica CGMCC 1.6503T.</title>
        <authorList>
            <person name="Rong J.-C."/>
            <person name="Chi N.-Y."/>
            <person name="Zhang Q.-F."/>
        </authorList>
    </citation>
    <scope>NUCLEOTIDE SEQUENCE [LARGE SCALE GENOMIC DNA]</scope>
    <source>
        <strain evidence="3 4">CGMCC 1.6503</strain>
    </source>
</reference>
<evidence type="ECO:0000313" key="3">
    <source>
        <dbReference type="EMBL" id="QBP42454.1"/>
    </source>
</evidence>
<dbReference type="Gene3D" id="1.10.10.2840">
    <property type="entry name" value="PucR C-terminal helix-turn-helix domain"/>
    <property type="match status" value="1"/>
</dbReference>
<proteinExistence type="predicted"/>
<dbReference type="KEGG" id="panc:E2636_15435"/>
<dbReference type="RefSeq" id="WP_134211002.1">
    <property type="nucleotide sequence ID" value="NZ_CP038015.1"/>
</dbReference>
<name>A0A4P7A1I1_9BACL</name>
<dbReference type="PANTHER" id="PTHR33744:SF16">
    <property type="entry name" value="CARBOHYDRATE DIACID REGULATOR"/>
    <property type="match status" value="1"/>
</dbReference>
<dbReference type="Pfam" id="PF05651">
    <property type="entry name" value="Diacid_rec"/>
    <property type="match status" value="1"/>
</dbReference>
<evidence type="ECO:0000259" key="1">
    <source>
        <dbReference type="Pfam" id="PF05651"/>
    </source>
</evidence>
<dbReference type="EMBL" id="CP038015">
    <property type="protein sequence ID" value="QBP42454.1"/>
    <property type="molecule type" value="Genomic_DNA"/>
</dbReference>
<dbReference type="InterPro" id="IPR051448">
    <property type="entry name" value="CdaR-like_regulators"/>
</dbReference>
<organism evidence="3 4">
    <name type="scientific">Paenisporosarcina antarctica</name>
    <dbReference type="NCBI Taxonomy" id="417367"/>
    <lineage>
        <taxon>Bacteria</taxon>
        <taxon>Bacillati</taxon>
        <taxon>Bacillota</taxon>
        <taxon>Bacilli</taxon>
        <taxon>Bacillales</taxon>
        <taxon>Caryophanaceae</taxon>
        <taxon>Paenisporosarcina</taxon>
    </lineage>
</organism>
<gene>
    <name evidence="3" type="ORF">E2636_15435</name>
</gene>
<evidence type="ECO:0000259" key="2">
    <source>
        <dbReference type="Pfam" id="PF13556"/>
    </source>
</evidence>
<sequence>MFDLQVLGKQIVLELASLIEQSVIVTDKKGIVIAIKDSSRLNTYHEGAFISMENRKELHITKDMCEKLQGVRQGIVLPIVISDTPIGVIGITGKPLEIEKYAKLVRKVSELFVTEFIMREQRERVFREIEFFVFDLFMTEASIDSIDKRATLLDIDPLLYTRVAVIQTYKQFDITFIENLLHIQTIHPKLKIVRWGMEKLVLLIPTIPKEQLLVGLESLSVKILKITKQKVNIGVGEINTFHQLPKSFLQAEMAVDVSERQEKIIFEEDLKLELLYYSIPEEIQDEFLSRTIAPLLAEEELLHNLEVWLHKKGSLHEIAEELHIHKNTLKYRLNKIEMMLGIDLNDKKDLTMIYTAICMLSKK</sequence>
<feature type="domain" description="PucR C-terminal helix-turn-helix" evidence="2">
    <location>
        <begin position="301"/>
        <end position="357"/>
    </location>
</feature>
<keyword evidence="4" id="KW-1185">Reference proteome</keyword>
<dbReference type="AlphaFoldDB" id="A0A4P7A1I1"/>
<dbReference type="OrthoDB" id="9792148at2"/>
<feature type="domain" description="Putative sugar diacid recognition" evidence="1">
    <location>
        <begin position="7"/>
        <end position="135"/>
    </location>
</feature>
<evidence type="ECO:0000313" key="4">
    <source>
        <dbReference type="Proteomes" id="UP000294292"/>
    </source>
</evidence>
<evidence type="ECO:0008006" key="5">
    <source>
        <dbReference type="Google" id="ProtNLM"/>
    </source>
</evidence>
<dbReference type="PANTHER" id="PTHR33744">
    <property type="entry name" value="CARBOHYDRATE DIACID REGULATOR"/>
    <property type="match status" value="1"/>
</dbReference>